<reference evidence="1 2" key="1">
    <citation type="submission" date="2024-01" db="EMBL/GenBank/DDBJ databases">
        <title>The complete chloroplast genome sequence of Lithospermum erythrorhizon: insights into the phylogenetic relationship among Boraginaceae species and the maternal lineages of purple gromwells.</title>
        <authorList>
            <person name="Okada T."/>
            <person name="Watanabe K."/>
        </authorList>
    </citation>
    <scope>NUCLEOTIDE SEQUENCE [LARGE SCALE GENOMIC DNA]</scope>
</reference>
<protein>
    <recommendedName>
        <fullName evidence="3">Proteasome assembly chaperone 1</fullName>
    </recommendedName>
</protein>
<evidence type="ECO:0000313" key="1">
    <source>
        <dbReference type="EMBL" id="GAA0142910.1"/>
    </source>
</evidence>
<sequence>MDDVITDIPPPSRFFAEELNNFAPSSPHLPSPFLVFSESNPTFRPSLLIIAISLPSVQCLHYVSSKSHVGTLIVPEISLSGNSIEPNLKDKSCNIYTLQDGDKLTMIVSFQYSVPIERSLAVANLLIGKEIIPERVLILDSVQSRNYRGKLSPDEAFAFKMETSAERKAHVDSQLLKGLDYFPSGSVVDGLGAALLSRCQLKKIKGTLCLTWPEFGPSAVSLIKSLLKEAVPGIQYGNTGNANEFPRFSYSKGSPLDSELYT</sequence>
<proteinExistence type="predicted"/>
<accession>A0AAV3NY46</accession>
<organism evidence="1 2">
    <name type="scientific">Lithospermum erythrorhizon</name>
    <name type="common">Purple gromwell</name>
    <name type="synonym">Lithospermum officinale var. erythrorhizon</name>
    <dbReference type="NCBI Taxonomy" id="34254"/>
    <lineage>
        <taxon>Eukaryota</taxon>
        <taxon>Viridiplantae</taxon>
        <taxon>Streptophyta</taxon>
        <taxon>Embryophyta</taxon>
        <taxon>Tracheophyta</taxon>
        <taxon>Spermatophyta</taxon>
        <taxon>Magnoliopsida</taxon>
        <taxon>eudicotyledons</taxon>
        <taxon>Gunneridae</taxon>
        <taxon>Pentapetalae</taxon>
        <taxon>asterids</taxon>
        <taxon>lamiids</taxon>
        <taxon>Boraginales</taxon>
        <taxon>Boraginaceae</taxon>
        <taxon>Boraginoideae</taxon>
        <taxon>Lithospermeae</taxon>
        <taxon>Lithospermum</taxon>
    </lineage>
</organism>
<name>A0AAV3NY46_LITER</name>
<dbReference type="EMBL" id="BAABME010030780">
    <property type="protein sequence ID" value="GAA0142910.1"/>
    <property type="molecule type" value="Genomic_DNA"/>
</dbReference>
<gene>
    <name evidence="1" type="ORF">LIER_42743</name>
</gene>
<dbReference type="Proteomes" id="UP001454036">
    <property type="component" value="Unassembled WGS sequence"/>
</dbReference>
<dbReference type="PANTHER" id="PTHR37227">
    <property type="entry name" value="OS01G0219000 PROTEIN"/>
    <property type="match status" value="1"/>
</dbReference>
<dbReference type="AlphaFoldDB" id="A0AAV3NY46"/>
<keyword evidence="2" id="KW-1185">Reference proteome</keyword>
<dbReference type="PANTHER" id="PTHR37227:SF2">
    <property type="entry name" value="OS01G0219000 PROTEIN"/>
    <property type="match status" value="1"/>
</dbReference>
<evidence type="ECO:0000313" key="2">
    <source>
        <dbReference type="Proteomes" id="UP001454036"/>
    </source>
</evidence>
<evidence type="ECO:0008006" key="3">
    <source>
        <dbReference type="Google" id="ProtNLM"/>
    </source>
</evidence>
<comment type="caution">
    <text evidence="1">The sequence shown here is derived from an EMBL/GenBank/DDBJ whole genome shotgun (WGS) entry which is preliminary data.</text>
</comment>